<dbReference type="Proteomes" id="UP000030451">
    <property type="component" value="Unassembled WGS sequence"/>
</dbReference>
<dbReference type="STRING" id="379097.SE23_00755"/>
<gene>
    <name evidence="2" type="ORF">NM06_01825</name>
</gene>
<dbReference type="Gene3D" id="3.90.1200.10">
    <property type="match status" value="1"/>
</dbReference>
<keyword evidence="2" id="KW-0808">Transferase</keyword>
<dbReference type="PANTHER" id="PTHR11012:SF30">
    <property type="entry name" value="PROTEIN KINASE-LIKE DOMAIN-CONTAINING"/>
    <property type="match status" value="1"/>
</dbReference>
<name>A0A0A5I1P6_PHOS4</name>
<evidence type="ECO:0000313" key="2">
    <source>
        <dbReference type="EMBL" id="KGY09674.1"/>
    </source>
</evidence>
<feature type="domain" description="CHK kinase-like" evidence="1">
    <location>
        <begin position="110"/>
        <end position="267"/>
    </location>
</feature>
<dbReference type="PANTHER" id="PTHR11012">
    <property type="entry name" value="PROTEIN KINASE-LIKE DOMAIN-CONTAINING"/>
    <property type="match status" value="1"/>
</dbReference>
<comment type="caution">
    <text evidence="2">The sequence shown here is derived from an EMBL/GenBank/DDBJ whole genome shotgun (WGS) entry which is preliminary data.</text>
</comment>
<dbReference type="SUPFAM" id="SSF56112">
    <property type="entry name" value="Protein kinase-like (PK-like)"/>
    <property type="match status" value="1"/>
</dbReference>
<dbReference type="InterPro" id="IPR015897">
    <property type="entry name" value="CHK_kinase-like"/>
</dbReference>
<sequence>MMEKGRYQAIVKQLGFNTLHRVDVLQSLWGGYGELVRLWIDSTSVVVKHITLPKPEHHPRGWNTELSHKRKLYSYQVEMNFYQRVASQCEGYATVPQTLLVEQGDNELLLVMEDLSQIGFSQVIQDASKTHLRAALRWFAHFHAQHMSSRADGLWPTGTYWHLDTRPDEFAALSDLRLKHAAEKIDRTLKLAPYSTLVHGDGKLANFCFEPSGERAAAVDFQYVGNGCAMKDIALFMSSAVPPEECEAMEAWILDEYFTQLRSALSQYRPELNSKDVEQKLRPMFMVAWADFQRFVKGWSPNHWKINAYTERLTERALSFLSSIEPT</sequence>
<dbReference type="GO" id="GO:0016301">
    <property type="term" value="F:kinase activity"/>
    <property type="evidence" value="ECO:0007669"/>
    <property type="project" value="UniProtKB-KW"/>
</dbReference>
<keyword evidence="2" id="KW-0418">Kinase</keyword>
<reference evidence="2 3" key="1">
    <citation type="submission" date="2014-10" db="EMBL/GenBank/DDBJ databases">
        <title>Genome sequencing of Vibrio sinaloensis T08.</title>
        <authorList>
            <person name="Chan K.-G."/>
            <person name="Mohamad N.I."/>
        </authorList>
    </citation>
    <scope>NUCLEOTIDE SEQUENCE [LARGE SCALE GENOMIC DNA]</scope>
    <source>
        <strain evidence="2 3">T08</strain>
    </source>
</reference>
<dbReference type="OrthoDB" id="9769860at2"/>
<protein>
    <submittedName>
        <fullName evidence="2">Choline kinase</fullName>
    </submittedName>
</protein>
<accession>A0A0A5I1P6</accession>
<dbReference type="InterPro" id="IPR002575">
    <property type="entry name" value="Aminoglycoside_PTrfase"/>
</dbReference>
<dbReference type="InterPro" id="IPR011009">
    <property type="entry name" value="Kinase-like_dom_sf"/>
</dbReference>
<dbReference type="EMBL" id="JRWP01000004">
    <property type="protein sequence ID" value="KGY09674.1"/>
    <property type="molecule type" value="Genomic_DNA"/>
</dbReference>
<organism evidence="2 3">
    <name type="scientific">Photobacterium sp. (strain ATCC 43367)</name>
    <dbReference type="NCBI Taxonomy" id="379097"/>
    <lineage>
        <taxon>Bacteria</taxon>
        <taxon>Pseudomonadati</taxon>
        <taxon>Pseudomonadota</taxon>
        <taxon>Gammaproteobacteria</taxon>
        <taxon>Vibrionales</taxon>
        <taxon>Vibrionaceae</taxon>
        <taxon>Vibrio</taxon>
        <taxon>Vibrio oreintalis group</taxon>
    </lineage>
</organism>
<dbReference type="Pfam" id="PF01636">
    <property type="entry name" value="APH"/>
    <property type="match status" value="1"/>
</dbReference>
<dbReference type="SMART" id="SM00587">
    <property type="entry name" value="CHK"/>
    <property type="match status" value="1"/>
</dbReference>
<proteinExistence type="predicted"/>
<evidence type="ECO:0000313" key="3">
    <source>
        <dbReference type="Proteomes" id="UP000030451"/>
    </source>
</evidence>
<dbReference type="AlphaFoldDB" id="A0A0A5I1P6"/>
<evidence type="ECO:0000259" key="1">
    <source>
        <dbReference type="SMART" id="SM00587"/>
    </source>
</evidence>